<sequence length="338" mass="38527">MKRITRREFLGMSLKTGAATMFAGMFAPSATSLMGLGGVAQATTKTISPFTFAVITDSHLYDIPDHKFDAILEKAVADVNGLRPQPDFVLYSGDLAQFGKEAEFVKGKRILDKLKVPYKIIPGEHDWYLDMGKAWRKMFGDEYWSFDHKGTHIIGMNSILVDDFWTLRELTPAERMGYMAELECHQCGLWGVHDKQLDWLEKDIKNLSPDTPVIIMTHSPLWDYYPRWNFQTIDAPEIRLLLRKFEKVMAIHGHIHQVVYNSIGNIRSAGLLSTSWPWPYPPVELPYPHIKMNRVDPGDFEDGLGTHAIDLAKNFDGVLNYRAFSDLLPDNVKRGVKL</sequence>
<dbReference type="Gene3D" id="3.60.21.10">
    <property type="match status" value="1"/>
</dbReference>
<dbReference type="InterPro" id="IPR029052">
    <property type="entry name" value="Metallo-depent_PP-like"/>
</dbReference>
<name>A0A0S2TC33_9GAMM</name>
<evidence type="ECO:0000313" key="2">
    <source>
        <dbReference type="EMBL" id="ALP52731.1"/>
    </source>
</evidence>
<dbReference type="Proteomes" id="UP000055136">
    <property type="component" value="Chromosome"/>
</dbReference>
<reference evidence="2" key="1">
    <citation type="submission" date="2015-10" db="EMBL/GenBank/DDBJ databases">
        <title>Description of Candidatus Tenderia electrophaga gen. nov, sp. nov., an Uncultivated Electroautotroph from a Biocathode Enrichment.</title>
        <authorList>
            <person name="Eddie B.J."/>
            <person name="Malanoski A.P."/>
            <person name="Wang Z."/>
            <person name="Hall R.J."/>
            <person name="Oh S.D."/>
            <person name="Heiner C."/>
            <person name="Lin B."/>
            <person name="Strycharz-Glaven S.M."/>
        </authorList>
    </citation>
    <scope>NUCLEOTIDE SEQUENCE [LARGE SCALE GENOMIC DNA]</scope>
    <source>
        <strain evidence="2">NRL1</strain>
    </source>
</reference>
<dbReference type="InterPro" id="IPR004843">
    <property type="entry name" value="Calcineurin-like_PHP"/>
</dbReference>
<dbReference type="GO" id="GO:0016787">
    <property type="term" value="F:hydrolase activity"/>
    <property type="evidence" value="ECO:0007669"/>
    <property type="project" value="InterPro"/>
</dbReference>
<dbReference type="PANTHER" id="PTHR43143:SF6">
    <property type="entry name" value="BLL3016 PROTEIN"/>
    <property type="match status" value="1"/>
</dbReference>
<keyword evidence="3" id="KW-1185">Reference proteome</keyword>
<dbReference type="InterPro" id="IPR006311">
    <property type="entry name" value="TAT_signal"/>
</dbReference>
<gene>
    <name evidence="2" type="ORF">Tel_05955</name>
</gene>
<accession>A0A0S2TC33</accession>
<feature type="domain" description="Calcineurin-like phosphoesterase" evidence="1">
    <location>
        <begin position="51"/>
        <end position="257"/>
    </location>
</feature>
<dbReference type="EMBL" id="CP013099">
    <property type="protein sequence ID" value="ALP52731.1"/>
    <property type="molecule type" value="Genomic_DNA"/>
</dbReference>
<dbReference type="STRING" id="1748243.Tel_05955"/>
<dbReference type="SUPFAM" id="SSF56300">
    <property type="entry name" value="Metallo-dependent phosphatases"/>
    <property type="match status" value="1"/>
</dbReference>
<dbReference type="Pfam" id="PF00149">
    <property type="entry name" value="Metallophos"/>
    <property type="match status" value="1"/>
</dbReference>
<proteinExistence type="predicted"/>
<dbReference type="PROSITE" id="PS51318">
    <property type="entry name" value="TAT"/>
    <property type="match status" value="1"/>
</dbReference>
<protein>
    <submittedName>
        <fullName evidence="2">Metallophosphoesterase</fullName>
    </submittedName>
</protein>
<dbReference type="AlphaFoldDB" id="A0A0S2TC33"/>
<dbReference type="PANTHER" id="PTHR43143">
    <property type="entry name" value="METALLOPHOSPHOESTERASE, CALCINEURIN SUPERFAMILY"/>
    <property type="match status" value="1"/>
</dbReference>
<evidence type="ECO:0000259" key="1">
    <source>
        <dbReference type="Pfam" id="PF00149"/>
    </source>
</evidence>
<dbReference type="KEGG" id="tee:Tel_05955"/>
<dbReference type="InterPro" id="IPR051918">
    <property type="entry name" value="STPP_CPPED1"/>
</dbReference>
<organism evidence="2 3">
    <name type="scientific">Candidatus Tenderia electrophaga</name>
    <dbReference type="NCBI Taxonomy" id="1748243"/>
    <lineage>
        <taxon>Bacteria</taxon>
        <taxon>Pseudomonadati</taxon>
        <taxon>Pseudomonadota</taxon>
        <taxon>Gammaproteobacteria</taxon>
        <taxon>Candidatus Tenderiales</taxon>
        <taxon>Candidatus Tenderiaceae</taxon>
        <taxon>Candidatus Tenderia</taxon>
    </lineage>
</organism>
<evidence type="ECO:0000313" key="3">
    <source>
        <dbReference type="Proteomes" id="UP000055136"/>
    </source>
</evidence>